<gene>
    <name evidence="8" type="ORF">KFK14_18805</name>
</gene>
<keyword evidence="2" id="KW-0479">Metal-binding</keyword>
<keyword evidence="5" id="KW-0560">Oxidoreductase</keyword>
<evidence type="ECO:0000256" key="2">
    <source>
        <dbReference type="ARBA" id="ARBA00022723"/>
    </source>
</evidence>
<keyword evidence="6" id="KW-0408">Iron</keyword>
<reference evidence="8" key="1">
    <citation type="submission" date="2021-04" db="EMBL/GenBank/DDBJ databases">
        <title>Isolation of p-tert-butylphenol degrading bacteria Sphingobium phenoxybenzoativorans Tas13 from active sludge.</title>
        <authorList>
            <person name="Li Y."/>
        </authorList>
    </citation>
    <scope>NUCLEOTIDE SEQUENCE</scope>
    <source>
        <strain evidence="8">Tas13</strain>
    </source>
</reference>
<dbReference type="GO" id="GO:0031418">
    <property type="term" value="F:L-ascorbic acid binding"/>
    <property type="evidence" value="ECO:0007669"/>
    <property type="project" value="UniProtKB-KW"/>
</dbReference>
<dbReference type="PANTHER" id="PTHR10869">
    <property type="entry name" value="PROLYL 4-HYDROXYLASE ALPHA SUBUNIT"/>
    <property type="match status" value="1"/>
</dbReference>
<dbReference type="InterPro" id="IPR045054">
    <property type="entry name" value="P4HA-like"/>
</dbReference>
<accession>A0A975K566</accession>
<feature type="domain" description="Fe2OG dioxygenase" evidence="7">
    <location>
        <begin position="112"/>
        <end position="221"/>
    </location>
</feature>
<sequence length="229" mass="25688">MEEQMIDDGGVASERRAAIGAAVRAKLKRNPMVSRIESPHLEIYGRHNFLSAQECADMRALIDKDAKPSSLFSGSANAEYRTSHSCNLSPWDPLVEKVTDRITGLMGIDPHSGETLQGQRYAPGQEYKVHCDYFPVNASYWPAMLRSGGQRCWTAMIYLSEVESGGETHFPQCGFMVPPKEGMILMWNNLDEAGAPNRYSLHAARLVESGTKYVVTKWFRERMWEPALA</sequence>
<keyword evidence="9" id="KW-1185">Reference proteome</keyword>
<dbReference type="GO" id="GO:0005506">
    <property type="term" value="F:iron ion binding"/>
    <property type="evidence" value="ECO:0007669"/>
    <property type="project" value="InterPro"/>
</dbReference>
<dbReference type="EMBL" id="CP073910">
    <property type="protein sequence ID" value="QUT05040.1"/>
    <property type="molecule type" value="Genomic_DNA"/>
</dbReference>
<dbReference type="SMART" id="SM00702">
    <property type="entry name" value="P4Hc"/>
    <property type="match status" value="1"/>
</dbReference>
<proteinExistence type="predicted"/>
<dbReference type="PROSITE" id="PS51471">
    <property type="entry name" value="FE2OG_OXY"/>
    <property type="match status" value="1"/>
</dbReference>
<dbReference type="Pfam" id="PF13640">
    <property type="entry name" value="2OG-FeII_Oxy_3"/>
    <property type="match status" value="1"/>
</dbReference>
<comment type="cofactor">
    <cofactor evidence="1">
        <name>L-ascorbate</name>
        <dbReference type="ChEBI" id="CHEBI:38290"/>
    </cofactor>
</comment>
<dbReference type="InterPro" id="IPR005123">
    <property type="entry name" value="Oxoglu/Fe-dep_dioxygenase_dom"/>
</dbReference>
<dbReference type="AlphaFoldDB" id="A0A975K566"/>
<dbReference type="InterPro" id="IPR006620">
    <property type="entry name" value="Pro_4_hyd_alph"/>
</dbReference>
<keyword evidence="4" id="KW-0223">Dioxygenase</keyword>
<keyword evidence="3" id="KW-0847">Vitamin C</keyword>
<dbReference type="GO" id="GO:0004656">
    <property type="term" value="F:procollagen-proline 4-dioxygenase activity"/>
    <property type="evidence" value="ECO:0007669"/>
    <property type="project" value="TreeGrafter"/>
</dbReference>
<evidence type="ECO:0000313" key="8">
    <source>
        <dbReference type="EMBL" id="QUT05040.1"/>
    </source>
</evidence>
<dbReference type="PANTHER" id="PTHR10869:SF246">
    <property type="entry name" value="TRANSMEMBRANE PROLYL 4-HYDROXYLASE"/>
    <property type="match status" value="1"/>
</dbReference>
<evidence type="ECO:0000256" key="4">
    <source>
        <dbReference type="ARBA" id="ARBA00022964"/>
    </source>
</evidence>
<organism evidence="8 9">
    <name type="scientific">Sphingobium phenoxybenzoativorans</name>
    <dbReference type="NCBI Taxonomy" id="1592790"/>
    <lineage>
        <taxon>Bacteria</taxon>
        <taxon>Pseudomonadati</taxon>
        <taxon>Pseudomonadota</taxon>
        <taxon>Alphaproteobacteria</taxon>
        <taxon>Sphingomonadales</taxon>
        <taxon>Sphingomonadaceae</taxon>
        <taxon>Sphingobium</taxon>
    </lineage>
</organism>
<evidence type="ECO:0000256" key="5">
    <source>
        <dbReference type="ARBA" id="ARBA00023002"/>
    </source>
</evidence>
<evidence type="ECO:0000256" key="6">
    <source>
        <dbReference type="ARBA" id="ARBA00023004"/>
    </source>
</evidence>
<dbReference type="Gene3D" id="2.60.120.620">
    <property type="entry name" value="q2cbj1_9rhob like domain"/>
    <property type="match status" value="1"/>
</dbReference>
<dbReference type="Proteomes" id="UP000681425">
    <property type="component" value="Chromosome"/>
</dbReference>
<evidence type="ECO:0000259" key="7">
    <source>
        <dbReference type="PROSITE" id="PS51471"/>
    </source>
</evidence>
<name>A0A975K566_9SPHN</name>
<evidence type="ECO:0000256" key="3">
    <source>
        <dbReference type="ARBA" id="ARBA00022896"/>
    </source>
</evidence>
<protein>
    <submittedName>
        <fullName evidence="8">2OG-Fe(II) oxygenase</fullName>
    </submittedName>
</protein>
<evidence type="ECO:0000256" key="1">
    <source>
        <dbReference type="ARBA" id="ARBA00001961"/>
    </source>
</evidence>
<dbReference type="KEGG" id="spph:KFK14_18805"/>
<evidence type="ECO:0000313" key="9">
    <source>
        <dbReference type="Proteomes" id="UP000681425"/>
    </source>
</evidence>
<dbReference type="InterPro" id="IPR044862">
    <property type="entry name" value="Pro_4_hyd_alph_FE2OG_OXY"/>
</dbReference>